<dbReference type="InterPro" id="IPR002104">
    <property type="entry name" value="Integrase_catalytic"/>
</dbReference>
<protein>
    <submittedName>
        <fullName evidence="8">Site-specific recombinase XerD</fullName>
    </submittedName>
</protein>
<sequence>MAQTASIARRTFRYTRVDFTALRARLNNIPLTHIANLYYTEDMLEELGCTTFEALGKRLTDLCQQLVRRLETKNPALAPILATSYKTNSWSKSAIDYLVQVADSNMTMALIADKLDMWFKPRVVRALRMEKIKTIEQLKAYIEQRGESWYRAVPRIGVKKAQAIQNWFAKHPQLGPLKVSPDEPSRHLIAVTGVELLAPLEHIASLPADTYRLHGRNRCESFCLISARNDLDALKAYLYKFRGQDKTLKAYRKELERFLLWCSLEQKTQLSSVLTDECEAYKDFLANIPAHWIGTWAPRHSHRWKPFNGQLAPTSQRYAVQVIRACFEWLVKVRYLGGNPWVTVADPSVAQKETSIEIEKALPVELWTELSKPGGLLDAVCDQSAPIAGERVGPKDERVAGVQYRLARAAILLMGFSGLRREEVCRALRRDVRPVPGKPLWELKTLGKRNKWRTVFLPPRVIDVLQAHWADRGHDFEDSASGLALVSPVVLSNAQSALAKHLTAPEGEAQGLGLAGAPFTPDALYQVVTKTLRALAQNAQLALTTEQRDLLLKAAPHAFRHTFGTHAAAKKMPIDVLQRIMGHASIQTTSIYVQAERVRMLEESSKFFAD</sequence>
<evidence type="ECO:0000313" key="9">
    <source>
        <dbReference type="Proteomes" id="UP000199766"/>
    </source>
</evidence>
<feature type="domain" description="Tyr recombinase" evidence="6">
    <location>
        <begin position="371"/>
        <end position="606"/>
    </location>
</feature>
<dbReference type="Pfam" id="PF12482">
    <property type="entry name" value="DUF3701"/>
    <property type="match status" value="1"/>
</dbReference>
<gene>
    <name evidence="8" type="ORF">SAMN02982919_02866</name>
</gene>
<evidence type="ECO:0000259" key="7">
    <source>
        <dbReference type="PROSITE" id="PS51900"/>
    </source>
</evidence>
<evidence type="ECO:0000313" key="8">
    <source>
        <dbReference type="EMBL" id="SER71810.1"/>
    </source>
</evidence>
<evidence type="ECO:0000256" key="2">
    <source>
        <dbReference type="ARBA" id="ARBA00022908"/>
    </source>
</evidence>
<dbReference type="InterPro" id="IPR013762">
    <property type="entry name" value="Integrase-like_cat_sf"/>
</dbReference>
<evidence type="ECO:0000256" key="5">
    <source>
        <dbReference type="PROSITE-ProRule" id="PRU01248"/>
    </source>
</evidence>
<dbReference type="PANTHER" id="PTHR30349">
    <property type="entry name" value="PHAGE INTEGRASE-RELATED"/>
    <property type="match status" value="1"/>
</dbReference>
<dbReference type="InterPro" id="IPR022169">
    <property type="entry name" value="DUF3701"/>
</dbReference>
<keyword evidence="4" id="KW-0233">DNA recombination</keyword>
<dbReference type="OrthoDB" id="8610787at2"/>
<dbReference type="STRING" id="180197.SAMN02982919_02866"/>
<dbReference type="Gene3D" id="1.10.150.130">
    <property type="match status" value="1"/>
</dbReference>
<dbReference type="SUPFAM" id="SSF56349">
    <property type="entry name" value="DNA breaking-rejoining enzymes"/>
    <property type="match status" value="1"/>
</dbReference>
<dbReference type="InterPro" id="IPR050090">
    <property type="entry name" value="Tyrosine_recombinase_XerCD"/>
</dbReference>
<dbReference type="PROSITE" id="PS51898">
    <property type="entry name" value="TYR_RECOMBINASE"/>
    <property type="match status" value="1"/>
</dbReference>
<evidence type="ECO:0000256" key="3">
    <source>
        <dbReference type="ARBA" id="ARBA00023125"/>
    </source>
</evidence>
<organism evidence="8 9">
    <name type="scientific">Giesbergeria anulus</name>
    <dbReference type="NCBI Taxonomy" id="180197"/>
    <lineage>
        <taxon>Bacteria</taxon>
        <taxon>Pseudomonadati</taxon>
        <taxon>Pseudomonadota</taxon>
        <taxon>Betaproteobacteria</taxon>
        <taxon>Burkholderiales</taxon>
        <taxon>Comamonadaceae</taxon>
        <taxon>Giesbergeria</taxon>
    </lineage>
</organism>
<keyword evidence="3 5" id="KW-0238">DNA-binding</keyword>
<dbReference type="InterPro" id="IPR011010">
    <property type="entry name" value="DNA_brk_join_enz"/>
</dbReference>
<dbReference type="InterPro" id="IPR044068">
    <property type="entry name" value="CB"/>
</dbReference>
<comment type="similarity">
    <text evidence="1">Belongs to the 'phage' integrase family.</text>
</comment>
<proteinExistence type="inferred from homology"/>
<dbReference type="PROSITE" id="PS51900">
    <property type="entry name" value="CB"/>
    <property type="match status" value="1"/>
</dbReference>
<dbReference type="Gene3D" id="1.10.443.10">
    <property type="entry name" value="Intergrase catalytic core"/>
    <property type="match status" value="1"/>
</dbReference>
<dbReference type="InterPro" id="IPR010998">
    <property type="entry name" value="Integrase_recombinase_N"/>
</dbReference>
<evidence type="ECO:0000259" key="6">
    <source>
        <dbReference type="PROSITE" id="PS51898"/>
    </source>
</evidence>
<dbReference type="EMBL" id="FOGD01000013">
    <property type="protein sequence ID" value="SER71810.1"/>
    <property type="molecule type" value="Genomic_DNA"/>
</dbReference>
<keyword evidence="2" id="KW-0229">DNA integration</keyword>
<evidence type="ECO:0000256" key="4">
    <source>
        <dbReference type="ARBA" id="ARBA00023172"/>
    </source>
</evidence>
<evidence type="ECO:0000256" key="1">
    <source>
        <dbReference type="ARBA" id="ARBA00008857"/>
    </source>
</evidence>
<keyword evidence="9" id="KW-1185">Reference proteome</keyword>
<dbReference type="Pfam" id="PF00589">
    <property type="entry name" value="Phage_integrase"/>
    <property type="match status" value="1"/>
</dbReference>
<name>A0A1H9RG85_9BURK</name>
<dbReference type="Proteomes" id="UP000199766">
    <property type="component" value="Unassembled WGS sequence"/>
</dbReference>
<feature type="domain" description="Core-binding (CB)" evidence="7">
    <location>
        <begin position="228"/>
        <end position="331"/>
    </location>
</feature>
<dbReference type="RefSeq" id="WP_091458802.1">
    <property type="nucleotide sequence ID" value="NZ_FOGD01000013.1"/>
</dbReference>
<dbReference type="GO" id="GO:0003677">
    <property type="term" value="F:DNA binding"/>
    <property type="evidence" value="ECO:0007669"/>
    <property type="project" value="UniProtKB-UniRule"/>
</dbReference>
<dbReference type="GO" id="GO:0006310">
    <property type="term" value="P:DNA recombination"/>
    <property type="evidence" value="ECO:0007669"/>
    <property type="project" value="UniProtKB-KW"/>
</dbReference>
<reference evidence="8 9" key="1">
    <citation type="submission" date="2016-10" db="EMBL/GenBank/DDBJ databases">
        <authorList>
            <person name="de Groot N.N."/>
        </authorList>
    </citation>
    <scope>NUCLEOTIDE SEQUENCE [LARGE SCALE GENOMIC DNA]</scope>
    <source>
        <strain evidence="8 9">ATCC 35958</strain>
    </source>
</reference>
<dbReference type="AlphaFoldDB" id="A0A1H9RG85"/>
<dbReference type="PANTHER" id="PTHR30349:SF41">
    <property type="entry name" value="INTEGRASE_RECOMBINASE PROTEIN MJ0367-RELATED"/>
    <property type="match status" value="1"/>
</dbReference>
<accession>A0A1H9RG85</accession>
<dbReference type="CDD" id="cd00397">
    <property type="entry name" value="DNA_BRE_C"/>
    <property type="match status" value="1"/>
</dbReference>
<dbReference type="GO" id="GO:0015074">
    <property type="term" value="P:DNA integration"/>
    <property type="evidence" value="ECO:0007669"/>
    <property type="project" value="UniProtKB-KW"/>
</dbReference>